<reference evidence="1 2" key="1">
    <citation type="submission" date="2014-06" db="EMBL/GenBank/DDBJ databases">
        <title>Evolutionary Origins and Diversification of the Mycorrhizal Mutualists.</title>
        <authorList>
            <consortium name="DOE Joint Genome Institute"/>
            <consortium name="Mycorrhizal Genomics Consortium"/>
            <person name="Kohler A."/>
            <person name="Kuo A."/>
            <person name="Nagy L.G."/>
            <person name="Floudas D."/>
            <person name="Copeland A."/>
            <person name="Barry K.W."/>
            <person name="Cichocki N."/>
            <person name="Veneault-Fourrey C."/>
            <person name="LaButti K."/>
            <person name="Lindquist E.A."/>
            <person name="Lipzen A."/>
            <person name="Lundell T."/>
            <person name="Morin E."/>
            <person name="Murat C."/>
            <person name="Riley R."/>
            <person name="Ohm R."/>
            <person name="Sun H."/>
            <person name="Tunlid A."/>
            <person name="Henrissat B."/>
            <person name="Grigoriev I.V."/>
            <person name="Hibbett D.S."/>
            <person name="Martin F."/>
        </authorList>
    </citation>
    <scope>NUCLEOTIDE SEQUENCE [LARGE SCALE GENOMIC DNA]</scope>
    <source>
        <strain evidence="1 2">SS14</strain>
    </source>
</reference>
<proteinExistence type="predicted"/>
<dbReference type="OrthoDB" id="2436145at2759"/>
<dbReference type="Proteomes" id="UP000054279">
    <property type="component" value="Unassembled WGS sequence"/>
</dbReference>
<name>A0A0C9VID2_SPHS4</name>
<feature type="non-terminal residue" evidence="1">
    <location>
        <position position="177"/>
    </location>
</feature>
<keyword evidence="2" id="KW-1185">Reference proteome</keyword>
<protein>
    <submittedName>
        <fullName evidence="1">Unplaced genomic scaffold SPHSTscaffold_97, whole genome shotgun sequence</fullName>
    </submittedName>
</protein>
<dbReference type="AlphaFoldDB" id="A0A0C9VID2"/>
<feature type="non-terminal residue" evidence="1">
    <location>
        <position position="1"/>
    </location>
</feature>
<sequence length="177" mass="20818">GSGMVKKDVENTDKQDDGAAIRLFHAQALKACMSKDNKSVKPRFRLAFALHFVFGELFDAWFKRELSHVEWARSAFRAKFFLQLWHDHILKKKNSLFGFFFPLGRSFISSQNYKALHECYDSLIKLILCHMDYYPTLPFLPWQHGTECLEHLFGIARAFTPNFTYTEFIVMLQHIFL</sequence>
<dbReference type="EMBL" id="KN837172">
    <property type="protein sequence ID" value="KIJ37041.1"/>
    <property type="molecule type" value="Genomic_DNA"/>
</dbReference>
<dbReference type="HOGENOM" id="CLU_108765_0_0_1"/>
<gene>
    <name evidence="1" type="ORF">M422DRAFT_107508</name>
</gene>
<evidence type="ECO:0000313" key="1">
    <source>
        <dbReference type="EMBL" id="KIJ37041.1"/>
    </source>
</evidence>
<evidence type="ECO:0000313" key="2">
    <source>
        <dbReference type="Proteomes" id="UP000054279"/>
    </source>
</evidence>
<organism evidence="1 2">
    <name type="scientific">Sphaerobolus stellatus (strain SS14)</name>
    <dbReference type="NCBI Taxonomy" id="990650"/>
    <lineage>
        <taxon>Eukaryota</taxon>
        <taxon>Fungi</taxon>
        <taxon>Dikarya</taxon>
        <taxon>Basidiomycota</taxon>
        <taxon>Agaricomycotina</taxon>
        <taxon>Agaricomycetes</taxon>
        <taxon>Phallomycetidae</taxon>
        <taxon>Geastrales</taxon>
        <taxon>Sphaerobolaceae</taxon>
        <taxon>Sphaerobolus</taxon>
    </lineage>
</organism>
<accession>A0A0C9VID2</accession>